<dbReference type="PANTHER" id="PTHR10106">
    <property type="entry name" value="CYTOCHROME B561-RELATED"/>
    <property type="match status" value="1"/>
</dbReference>
<keyword evidence="10 11" id="KW-0472">Membrane</keyword>
<dbReference type="WBParaSite" id="HCON_00154665-00001">
    <property type="protein sequence ID" value="HCON_00154665-00001"/>
    <property type="gene ID" value="HCON_00154665"/>
</dbReference>
<dbReference type="AlphaFoldDB" id="A0A7I4Z021"/>
<evidence type="ECO:0000256" key="9">
    <source>
        <dbReference type="ARBA" id="ARBA00023004"/>
    </source>
</evidence>
<keyword evidence="9" id="KW-0408">Iron</keyword>
<organism evidence="13 14">
    <name type="scientific">Haemonchus contortus</name>
    <name type="common">Barber pole worm</name>
    <dbReference type="NCBI Taxonomy" id="6289"/>
    <lineage>
        <taxon>Eukaryota</taxon>
        <taxon>Metazoa</taxon>
        <taxon>Ecdysozoa</taxon>
        <taxon>Nematoda</taxon>
        <taxon>Chromadorea</taxon>
        <taxon>Rhabditida</taxon>
        <taxon>Rhabditina</taxon>
        <taxon>Rhabditomorpha</taxon>
        <taxon>Strongyloidea</taxon>
        <taxon>Trichostrongylidae</taxon>
        <taxon>Haemonchus</taxon>
    </lineage>
</organism>
<dbReference type="GO" id="GO:0046872">
    <property type="term" value="F:metal ion binding"/>
    <property type="evidence" value="ECO:0007669"/>
    <property type="project" value="UniProtKB-KW"/>
</dbReference>
<evidence type="ECO:0000256" key="10">
    <source>
        <dbReference type="ARBA" id="ARBA00023136"/>
    </source>
</evidence>
<dbReference type="SMART" id="SM00665">
    <property type="entry name" value="B561"/>
    <property type="match status" value="1"/>
</dbReference>
<sequence length="275" mass="30602">MNASMAALPEDLSKFLFKLLFGISQASGALMIILATIWMDLYDYNGIWTGLSFRYHPVLMAFAIYLMGNSIMMFRILRAQKKWIATVAHVIVHSCAIFVMCLGAFVVWNTYTSIDEATASATPSNKPPGPQPFLRYYSFHTWLGLATISLYIVQYIGGIMINRHPNTDIRRTLKSFHQLSGLVLFGTTILTASFGTSQQASWKSICSSNGETGQHILSNVFAISFITFSGSVFLLVCNPRWRREEKLATTDSTAVFSIGKVSAYENHANLGTTNF</sequence>
<dbReference type="GO" id="GO:0016020">
    <property type="term" value="C:membrane"/>
    <property type="evidence" value="ECO:0007669"/>
    <property type="project" value="UniProtKB-SubCell"/>
</dbReference>
<keyword evidence="3" id="KW-0813">Transport</keyword>
<proteinExistence type="predicted"/>
<evidence type="ECO:0000256" key="11">
    <source>
        <dbReference type="SAM" id="Phobius"/>
    </source>
</evidence>
<dbReference type="PANTHER" id="PTHR10106:SF0">
    <property type="entry name" value="LD36721P"/>
    <property type="match status" value="1"/>
</dbReference>
<keyword evidence="4" id="KW-0349">Heme</keyword>
<dbReference type="OrthoDB" id="907479at2759"/>
<reference evidence="14" key="1">
    <citation type="submission" date="2020-12" db="UniProtKB">
        <authorList>
            <consortium name="WormBaseParasite"/>
        </authorList>
    </citation>
    <scope>IDENTIFICATION</scope>
    <source>
        <strain evidence="14">MHco3</strain>
    </source>
</reference>
<evidence type="ECO:0000313" key="14">
    <source>
        <dbReference type="WBParaSite" id="HCON_00154665-00001"/>
    </source>
</evidence>
<dbReference type="InterPro" id="IPR006593">
    <property type="entry name" value="Cyt_b561/ferric_Rdtase_TM"/>
</dbReference>
<name>A0A7I4Z021_HAECO</name>
<feature type="transmembrane region" description="Helical" evidence="11">
    <location>
        <begin position="139"/>
        <end position="158"/>
    </location>
</feature>
<evidence type="ECO:0000256" key="4">
    <source>
        <dbReference type="ARBA" id="ARBA00022617"/>
    </source>
</evidence>
<dbReference type="OMA" id="KQARVMN"/>
<evidence type="ECO:0000313" key="13">
    <source>
        <dbReference type="Proteomes" id="UP000025227"/>
    </source>
</evidence>
<evidence type="ECO:0000256" key="8">
    <source>
        <dbReference type="ARBA" id="ARBA00022989"/>
    </source>
</evidence>
<comment type="cofactor">
    <cofactor evidence="1">
        <name>heme b</name>
        <dbReference type="ChEBI" id="CHEBI:60344"/>
    </cofactor>
</comment>
<keyword evidence="7" id="KW-0249">Electron transport</keyword>
<evidence type="ECO:0000256" key="6">
    <source>
        <dbReference type="ARBA" id="ARBA00022723"/>
    </source>
</evidence>
<evidence type="ECO:0000256" key="3">
    <source>
        <dbReference type="ARBA" id="ARBA00022448"/>
    </source>
</evidence>
<keyword evidence="8 11" id="KW-1133">Transmembrane helix</keyword>
<keyword evidence="6" id="KW-0479">Metal-binding</keyword>
<keyword evidence="13" id="KW-1185">Reference proteome</keyword>
<dbReference type="Proteomes" id="UP000025227">
    <property type="component" value="Unplaced"/>
</dbReference>
<evidence type="ECO:0000256" key="2">
    <source>
        <dbReference type="ARBA" id="ARBA00004141"/>
    </source>
</evidence>
<comment type="subcellular location">
    <subcellularLocation>
        <location evidence="2">Membrane</location>
        <topology evidence="2">Multi-pass membrane protein</topology>
    </subcellularLocation>
</comment>
<dbReference type="Gene3D" id="1.20.120.1770">
    <property type="match status" value="1"/>
</dbReference>
<keyword evidence="5 11" id="KW-0812">Transmembrane</keyword>
<feature type="transmembrane region" description="Helical" evidence="11">
    <location>
        <begin position="58"/>
        <end position="77"/>
    </location>
</feature>
<protein>
    <submittedName>
        <fullName evidence="14">Cytochrome b561 domain-containing protein</fullName>
    </submittedName>
</protein>
<feature type="transmembrane region" description="Helical" evidence="11">
    <location>
        <begin position="84"/>
        <end position="108"/>
    </location>
</feature>
<evidence type="ECO:0000256" key="1">
    <source>
        <dbReference type="ARBA" id="ARBA00001970"/>
    </source>
</evidence>
<evidence type="ECO:0000256" key="5">
    <source>
        <dbReference type="ARBA" id="ARBA00022692"/>
    </source>
</evidence>
<dbReference type="InterPro" id="IPR043205">
    <property type="entry name" value="CYB561/CYBRD1-like"/>
</dbReference>
<feature type="transmembrane region" description="Helical" evidence="11">
    <location>
        <begin position="15"/>
        <end position="38"/>
    </location>
</feature>
<feature type="transmembrane region" description="Helical" evidence="11">
    <location>
        <begin position="179"/>
        <end position="196"/>
    </location>
</feature>
<evidence type="ECO:0000256" key="7">
    <source>
        <dbReference type="ARBA" id="ARBA00022982"/>
    </source>
</evidence>
<feature type="domain" description="Cytochrome b561" evidence="12">
    <location>
        <begin position="23"/>
        <end position="237"/>
    </location>
</feature>
<dbReference type="PROSITE" id="PS50939">
    <property type="entry name" value="CYTOCHROME_B561"/>
    <property type="match status" value="1"/>
</dbReference>
<accession>A0A7I4Z021</accession>
<evidence type="ECO:0000259" key="12">
    <source>
        <dbReference type="PROSITE" id="PS50939"/>
    </source>
</evidence>
<dbReference type="Pfam" id="PF03188">
    <property type="entry name" value="Cytochrom_B561"/>
    <property type="match status" value="1"/>
</dbReference>
<dbReference type="GO" id="GO:0016491">
    <property type="term" value="F:oxidoreductase activity"/>
    <property type="evidence" value="ECO:0007669"/>
    <property type="project" value="InterPro"/>
</dbReference>
<feature type="transmembrane region" description="Helical" evidence="11">
    <location>
        <begin position="216"/>
        <end position="237"/>
    </location>
</feature>